<dbReference type="AlphaFoldDB" id="A0A183DEH0"/>
<gene>
    <name evidence="4" type="ORF">GPUH_LOCUS7111</name>
</gene>
<dbReference type="GO" id="GO:0016579">
    <property type="term" value="P:protein deubiquitination"/>
    <property type="evidence" value="ECO:0007669"/>
    <property type="project" value="InterPro"/>
</dbReference>
<dbReference type="EMBL" id="UYRT01017850">
    <property type="protein sequence ID" value="VDK57255.1"/>
    <property type="molecule type" value="Genomic_DNA"/>
</dbReference>
<feature type="domain" description="USP" evidence="3">
    <location>
        <begin position="1"/>
        <end position="122"/>
    </location>
</feature>
<evidence type="ECO:0000256" key="1">
    <source>
        <dbReference type="ARBA" id="ARBA00000707"/>
    </source>
</evidence>
<dbReference type="InterPro" id="IPR028889">
    <property type="entry name" value="USP"/>
</dbReference>
<dbReference type="EC" id="3.4.19.12" evidence="2"/>
<evidence type="ECO:0000313" key="6">
    <source>
        <dbReference type="WBParaSite" id="GPUH_0000712001-mRNA-1"/>
    </source>
</evidence>
<accession>A0A183DEH0</accession>
<evidence type="ECO:0000313" key="5">
    <source>
        <dbReference type="Proteomes" id="UP000271098"/>
    </source>
</evidence>
<comment type="catalytic activity">
    <reaction evidence="1">
        <text>Thiol-dependent hydrolysis of ester, thioester, amide, peptide and isopeptide bonds formed by the C-terminal Gly of ubiquitin (a 76-residue protein attached to proteins as an intracellular targeting signal).</text>
        <dbReference type="EC" id="3.4.19.12"/>
    </reaction>
</comment>
<dbReference type="InterPro" id="IPR050185">
    <property type="entry name" value="Ub_carboxyl-term_hydrolase"/>
</dbReference>
<proteinExistence type="predicted"/>
<name>A0A183DEH0_9BILA</name>
<reference evidence="4 5" key="2">
    <citation type="submission" date="2018-11" db="EMBL/GenBank/DDBJ databases">
        <authorList>
            <consortium name="Pathogen Informatics"/>
        </authorList>
    </citation>
    <scope>NUCLEOTIDE SEQUENCE [LARGE SCALE GENOMIC DNA]</scope>
</reference>
<reference evidence="6" key="1">
    <citation type="submission" date="2016-06" db="UniProtKB">
        <authorList>
            <consortium name="WormBaseParasite"/>
        </authorList>
    </citation>
    <scope>IDENTIFICATION</scope>
</reference>
<dbReference type="Proteomes" id="UP000271098">
    <property type="component" value="Unassembled WGS sequence"/>
</dbReference>
<protein>
    <recommendedName>
        <fullName evidence="2">ubiquitinyl hydrolase 1</fullName>
        <ecNumber evidence="2">3.4.19.12</ecNumber>
    </recommendedName>
</protein>
<dbReference type="PANTHER" id="PTHR21646">
    <property type="entry name" value="UBIQUITIN CARBOXYL-TERMINAL HYDROLASE"/>
    <property type="match status" value="1"/>
</dbReference>
<dbReference type="SUPFAM" id="SSF54001">
    <property type="entry name" value="Cysteine proteinases"/>
    <property type="match status" value="1"/>
</dbReference>
<keyword evidence="5" id="KW-1185">Reference proteome</keyword>
<dbReference type="Pfam" id="PF00443">
    <property type="entry name" value="UCH"/>
    <property type="match status" value="1"/>
</dbReference>
<evidence type="ECO:0000256" key="2">
    <source>
        <dbReference type="ARBA" id="ARBA00012759"/>
    </source>
</evidence>
<evidence type="ECO:0000313" key="4">
    <source>
        <dbReference type="EMBL" id="VDK57255.1"/>
    </source>
</evidence>
<dbReference type="WBParaSite" id="GPUH_0000712001-mRNA-1">
    <property type="protein sequence ID" value="GPUH_0000712001-mRNA-1"/>
    <property type="gene ID" value="GPUH_0000712001"/>
</dbReference>
<dbReference type="PANTHER" id="PTHR21646:SF74">
    <property type="entry name" value="UBIQUITIN CARBOXYL-TERMINAL HYDROLASE 19"/>
    <property type="match status" value="1"/>
</dbReference>
<dbReference type="Gene3D" id="3.90.70.10">
    <property type="entry name" value="Cysteine proteinases"/>
    <property type="match status" value="1"/>
</dbReference>
<dbReference type="InterPro" id="IPR001394">
    <property type="entry name" value="Peptidase_C19_UCH"/>
</dbReference>
<dbReference type="PROSITE" id="PS00973">
    <property type="entry name" value="USP_2"/>
    <property type="match status" value="1"/>
</dbReference>
<dbReference type="InterPro" id="IPR038765">
    <property type="entry name" value="Papain-like_cys_pep_sf"/>
</dbReference>
<dbReference type="GO" id="GO:0004843">
    <property type="term" value="F:cysteine-type deubiquitinase activity"/>
    <property type="evidence" value="ECO:0007669"/>
    <property type="project" value="UniProtKB-EC"/>
</dbReference>
<sequence length="122" mass="13826">MSTSMASSSSIASNPSLYDMLAMYCGKCKEHVEATKQLVLYRLPPILIIQLKRFIYTTSVLTVHRRSKDDRSETKYDLTGVVCHSGSSYFGHYISMGRLQSIDGKTTELDWRTFDDSIVSRT</sequence>
<organism evidence="6">
    <name type="scientific">Gongylonema pulchrum</name>
    <dbReference type="NCBI Taxonomy" id="637853"/>
    <lineage>
        <taxon>Eukaryota</taxon>
        <taxon>Metazoa</taxon>
        <taxon>Ecdysozoa</taxon>
        <taxon>Nematoda</taxon>
        <taxon>Chromadorea</taxon>
        <taxon>Rhabditida</taxon>
        <taxon>Spirurina</taxon>
        <taxon>Spiruromorpha</taxon>
        <taxon>Spiruroidea</taxon>
        <taxon>Gongylonematidae</taxon>
        <taxon>Gongylonema</taxon>
    </lineage>
</organism>
<dbReference type="PROSITE" id="PS50235">
    <property type="entry name" value="USP_3"/>
    <property type="match status" value="1"/>
</dbReference>
<dbReference type="InterPro" id="IPR018200">
    <property type="entry name" value="USP_CS"/>
</dbReference>
<evidence type="ECO:0000259" key="3">
    <source>
        <dbReference type="PROSITE" id="PS50235"/>
    </source>
</evidence>
<dbReference type="OrthoDB" id="5794181at2759"/>